<protein>
    <submittedName>
        <fullName evidence="2">Uncharacterized protein</fullName>
    </submittedName>
</protein>
<sequence>MSTRCDDPRRRCDDPFRVDPRRDLFLNHPRCDDPFRNHPHRRRPTQQAPTRDDSDLPYW</sequence>
<dbReference type="EnsemblPlants" id="MELO3C015053.2.1">
    <property type="protein sequence ID" value="MELO3C015053.2.1"/>
    <property type="gene ID" value="MELO3C015053.2"/>
</dbReference>
<proteinExistence type="predicted"/>
<evidence type="ECO:0000256" key="1">
    <source>
        <dbReference type="SAM" id="MobiDB-lite"/>
    </source>
</evidence>
<accession>A0A9I9D994</accession>
<feature type="compositionally biased region" description="Basic and acidic residues" evidence="1">
    <location>
        <begin position="22"/>
        <end position="36"/>
    </location>
</feature>
<organism evidence="2">
    <name type="scientific">Cucumis melo</name>
    <name type="common">Muskmelon</name>
    <dbReference type="NCBI Taxonomy" id="3656"/>
    <lineage>
        <taxon>Eukaryota</taxon>
        <taxon>Viridiplantae</taxon>
        <taxon>Streptophyta</taxon>
        <taxon>Embryophyta</taxon>
        <taxon>Tracheophyta</taxon>
        <taxon>Spermatophyta</taxon>
        <taxon>Magnoliopsida</taxon>
        <taxon>eudicotyledons</taxon>
        <taxon>Gunneridae</taxon>
        <taxon>Pentapetalae</taxon>
        <taxon>rosids</taxon>
        <taxon>fabids</taxon>
        <taxon>Cucurbitales</taxon>
        <taxon>Cucurbitaceae</taxon>
        <taxon>Benincaseae</taxon>
        <taxon>Cucumis</taxon>
    </lineage>
</organism>
<name>A0A9I9D994_CUCME</name>
<dbReference type="AlphaFoldDB" id="A0A9I9D994"/>
<dbReference type="Gramene" id="MELO3C015053.2.1">
    <property type="protein sequence ID" value="MELO3C015053.2.1"/>
    <property type="gene ID" value="MELO3C015053.2"/>
</dbReference>
<feature type="compositionally biased region" description="Basic and acidic residues" evidence="1">
    <location>
        <begin position="50"/>
        <end position="59"/>
    </location>
</feature>
<feature type="region of interest" description="Disordered" evidence="1">
    <location>
        <begin position="22"/>
        <end position="59"/>
    </location>
</feature>
<evidence type="ECO:0000313" key="2">
    <source>
        <dbReference type="EnsemblPlants" id="MELO3C015053.2.1"/>
    </source>
</evidence>
<reference evidence="2" key="1">
    <citation type="submission" date="2023-03" db="UniProtKB">
        <authorList>
            <consortium name="EnsemblPlants"/>
        </authorList>
    </citation>
    <scope>IDENTIFICATION</scope>
</reference>